<protein>
    <recommendedName>
        <fullName evidence="2">TauD/TfdA-like domain-containing protein</fullName>
    </recommendedName>
</protein>
<evidence type="ECO:0000313" key="4">
    <source>
        <dbReference type="Proteomes" id="UP001305414"/>
    </source>
</evidence>
<sequence>MKIAEYQVKPTPKTRPIANMAAPTDEATAANVLNIIASYGVHCEREPGSWDAFDVYLPTATKQVAAGVPVRILLPAFPFKQDSDSVVLGPLPDLGEELALARLQGLCDDISTVYDNGAEVLICSDGLVYHDLMGVSVDAAWEFGEALRAMAARIQARNIKFIRLWDLLDHPSRHLQQESPEKAKAYYLEHGACIRRELLYRFSDADFDATVALATDKAWATTHAAYVGVLSKKATESPDSIAKQMMVRGKAYARGLNAVLPDYLRLSIHDSAGKDKLSLAMVPPPHERGSVGLMPWRSVVAVDSDGSYRTAFPDSIKDTHELIYQNGQPYFFREKSELFDWSGSDIEVTFEHLYPCGTIIRPVEGSPSVRQIPMQKVRQLANNFSPIILRGFDEVLDDDAWLNKGHELGKPVTDPTLDNPPGYMYSAYLGTARKGDDYSLFCNSRLFFRYLPFAWPIDKLEPITWEVISNSSLPSADSGLPLVVRHSVTNAPCLRWRSFNNDSGHRVQIENEEQSLVDVIEKLVRDPRTCLRFRWEKGDLLVNDNISTPHVRTSNTETEIRLMYFN</sequence>
<reference evidence="3 4" key="1">
    <citation type="submission" date="2023-10" db="EMBL/GenBank/DDBJ databases">
        <title>Draft genome sequence of Xylaria bambusicola isolate GMP-LS, the root and basal stem rot pathogen of sugarcane in Indonesia.</title>
        <authorList>
            <person name="Selvaraj P."/>
            <person name="Muralishankar V."/>
            <person name="Muruganantham S."/>
            <person name="Sp S."/>
            <person name="Haryani S."/>
            <person name="Lau K.J.X."/>
            <person name="Naqvi N.I."/>
        </authorList>
    </citation>
    <scope>NUCLEOTIDE SEQUENCE [LARGE SCALE GENOMIC DNA]</scope>
    <source>
        <strain evidence="3">GMP-LS</strain>
    </source>
</reference>
<keyword evidence="4" id="KW-1185">Reference proteome</keyword>
<dbReference type="Gene3D" id="3.60.130.10">
    <property type="entry name" value="Clavaminate synthase-like"/>
    <property type="match status" value="1"/>
</dbReference>
<accession>A0AAN7U7J1</accession>
<dbReference type="InterPro" id="IPR003819">
    <property type="entry name" value="TauD/TfdA-like"/>
</dbReference>
<dbReference type="EMBL" id="JAWHQM010000004">
    <property type="protein sequence ID" value="KAK5627040.1"/>
    <property type="molecule type" value="Genomic_DNA"/>
</dbReference>
<evidence type="ECO:0000313" key="3">
    <source>
        <dbReference type="EMBL" id="KAK5627040.1"/>
    </source>
</evidence>
<dbReference type="AlphaFoldDB" id="A0AAN7U7J1"/>
<dbReference type="Proteomes" id="UP001305414">
    <property type="component" value="Unassembled WGS sequence"/>
</dbReference>
<name>A0AAN7U7J1_9PEZI</name>
<dbReference type="InterPro" id="IPR042098">
    <property type="entry name" value="TauD-like_sf"/>
</dbReference>
<dbReference type="PANTHER" id="PTHR37285:SF6">
    <property type="entry name" value="BIOSYNTHESIS PROTEIN, PUTATIVE (AFU_ORTHOLOGUE AFUA_5G02660)-RELATED"/>
    <property type="match status" value="1"/>
</dbReference>
<dbReference type="Pfam" id="PF05141">
    <property type="entry name" value="DIT1_PvcA"/>
    <property type="match status" value="1"/>
</dbReference>
<evidence type="ECO:0000256" key="1">
    <source>
        <dbReference type="ARBA" id="ARBA00023002"/>
    </source>
</evidence>
<dbReference type="SUPFAM" id="SSF51197">
    <property type="entry name" value="Clavaminate synthase-like"/>
    <property type="match status" value="1"/>
</dbReference>
<keyword evidence="1" id="KW-0560">Oxidoreductase</keyword>
<comment type="caution">
    <text evidence="3">The sequence shown here is derived from an EMBL/GenBank/DDBJ whole genome shotgun (WGS) entry which is preliminary data.</text>
</comment>
<evidence type="ECO:0000259" key="2">
    <source>
        <dbReference type="Pfam" id="PF02668"/>
    </source>
</evidence>
<dbReference type="InterPro" id="IPR007817">
    <property type="entry name" value="Isocyanide_synthase_DIT1"/>
</dbReference>
<dbReference type="PANTHER" id="PTHR37285">
    <property type="entry name" value="SPORE WALL MATURATION PROTEIN DIT1"/>
    <property type="match status" value="1"/>
</dbReference>
<feature type="domain" description="TauD/TfdA-like" evidence="2">
    <location>
        <begin position="477"/>
        <end position="563"/>
    </location>
</feature>
<proteinExistence type="predicted"/>
<dbReference type="GO" id="GO:0016491">
    <property type="term" value="F:oxidoreductase activity"/>
    <property type="evidence" value="ECO:0007669"/>
    <property type="project" value="UniProtKB-KW"/>
</dbReference>
<dbReference type="Pfam" id="PF02668">
    <property type="entry name" value="TauD"/>
    <property type="match status" value="1"/>
</dbReference>
<gene>
    <name evidence="3" type="ORF">RRF57_002755</name>
</gene>
<organism evidence="3 4">
    <name type="scientific">Xylaria bambusicola</name>
    <dbReference type="NCBI Taxonomy" id="326684"/>
    <lineage>
        <taxon>Eukaryota</taxon>
        <taxon>Fungi</taxon>
        <taxon>Dikarya</taxon>
        <taxon>Ascomycota</taxon>
        <taxon>Pezizomycotina</taxon>
        <taxon>Sordariomycetes</taxon>
        <taxon>Xylariomycetidae</taxon>
        <taxon>Xylariales</taxon>
        <taxon>Xylariaceae</taxon>
        <taxon>Xylaria</taxon>
    </lineage>
</organism>